<evidence type="ECO:0000313" key="3">
    <source>
        <dbReference type="EMBL" id="EWC41994.1"/>
    </source>
</evidence>
<dbReference type="Proteomes" id="UP000026923">
    <property type="component" value="Unassembled WGS sequence"/>
</dbReference>
<reference evidence="3 4" key="1">
    <citation type="journal article" date="2013" name="Genome Announc.">
        <title>Draft Genome of the Nitrogen-Fixing Bacterium Pseudomonas stutzeri Strain KOS6 Isolated from Industrial Hydrocarbon Sludge.</title>
        <authorList>
            <person name="Grigoryeva T.V."/>
            <person name="Laikov A.V."/>
            <person name="Naumova R.P."/>
            <person name="Manolov A.I."/>
            <person name="Larin A.K."/>
            <person name="Karpova I.Y."/>
            <person name="Semashko T.A."/>
            <person name="Alexeev D.G."/>
            <person name="Kostryukova E.S."/>
            <person name="Muller R."/>
            <person name="Govorun V.M."/>
        </authorList>
    </citation>
    <scope>NUCLEOTIDE SEQUENCE [LARGE SCALE GENOMIC DNA]</scope>
    <source>
        <strain evidence="3 4">KOS6</strain>
    </source>
</reference>
<dbReference type="AlphaFoldDB" id="A0A061JUS5"/>
<feature type="region of interest" description="Disordered" evidence="1">
    <location>
        <begin position="84"/>
        <end position="123"/>
    </location>
</feature>
<dbReference type="eggNOG" id="ENOG50307G6">
    <property type="taxonomic scope" value="Bacteria"/>
</dbReference>
<sequence>MNTTTRSSTAERLGRWLGRGWRGYVRRERRVAAWLVSAGAPNGVATALVWIVKLAVLGVLLYTAFWLALLLVCLLLVARSFGKGSDDLSQPSTELRHGEAGFGLYSSDGHRLDPHDPNNPYDD</sequence>
<dbReference type="EMBL" id="AMCZ02000006">
    <property type="protein sequence ID" value="EWC41994.1"/>
    <property type="molecule type" value="Genomic_DNA"/>
</dbReference>
<name>A0A061JUS5_STUST</name>
<dbReference type="InterPro" id="IPR022213">
    <property type="entry name" value="DUF3742"/>
</dbReference>
<keyword evidence="2" id="KW-1133">Transmembrane helix</keyword>
<gene>
    <name evidence="3" type="ORF">B597_006945</name>
</gene>
<dbReference type="OrthoDB" id="8454876at2"/>
<protein>
    <submittedName>
        <fullName evidence="3">Uncharacterized protein</fullName>
    </submittedName>
</protein>
<keyword evidence="2" id="KW-0472">Membrane</keyword>
<evidence type="ECO:0000256" key="1">
    <source>
        <dbReference type="SAM" id="MobiDB-lite"/>
    </source>
</evidence>
<evidence type="ECO:0000256" key="2">
    <source>
        <dbReference type="SAM" id="Phobius"/>
    </source>
</evidence>
<accession>A0A061JUS5</accession>
<evidence type="ECO:0000313" key="4">
    <source>
        <dbReference type="Proteomes" id="UP000026923"/>
    </source>
</evidence>
<dbReference type="RefSeq" id="WP_024161569.1">
    <property type="nucleotide sequence ID" value="NZ_KK020675.1"/>
</dbReference>
<dbReference type="Pfam" id="PF12553">
    <property type="entry name" value="DUF3742"/>
    <property type="match status" value="1"/>
</dbReference>
<dbReference type="HOGENOM" id="CLU_133794_2_0_6"/>
<comment type="caution">
    <text evidence="3">The sequence shown here is derived from an EMBL/GenBank/DDBJ whole genome shotgun (WGS) entry which is preliminary data.</text>
</comment>
<feature type="transmembrane region" description="Helical" evidence="2">
    <location>
        <begin position="31"/>
        <end position="51"/>
    </location>
</feature>
<keyword evidence="2" id="KW-0812">Transmembrane</keyword>
<proteinExistence type="predicted"/>
<feature type="transmembrane region" description="Helical" evidence="2">
    <location>
        <begin position="57"/>
        <end position="78"/>
    </location>
</feature>
<organism evidence="3 4">
    <name type="scientific">Stutzerimonas stutzeri KOS6</name>
    <dbReference type="NCBI Taxonomy" id="1218352"/>
    <lineage>
        <taxon>Bacteria</taxon>
        <taxon>Pseudomonadati</taxon>
        <taxon>Pseudomonadota</taxon>
        <taxon>Gammaproteobacteria</taxon>
        <taxon>Pseudomonadales</taxon>
        <taxon>Pseudomonadaceae</taxon>
        <taxon>Stutzerimonas</taxon>
    </lineage>
</organism>